<reference evidence="1 2" key="1">
    <citation type="journal article" date="2016" name="Nat. Commun.">
        <title>Ectomycorrhizal ecology is imprinted in the genome of the dominant symbiotic fungus Cenococcum geophilum.</title>
        <authorList>
            <consortium name="DOE Joint Genome Institute"/>
            <person name="Peter M."/>
            <person name="Kohler A."/>
            <person name="Ohm R.A."/>
            <person name="Kuo A."/>
            <person name="Krutzmann J."/>
            <person name="Morin E."/>
            <person name="Arend M."/>
            <person name="Barry K.W."/>
            <person name="Binder M."/>
            <person name="Choi C."/>
            <person name="Clum A."/>
            <person name="Copeland A."/>
            <person name="Grisel N."/>
            <person name="Haridas S."/>
            <person name="Kipfer T."/>
            <person name="LaButti K."/>
            <person name="Lindquist E."/>
            <person name="Lipzen A."/>
            <person name="Maire R."/>
            <person name="Meier B."/>
            <person name="Mihaltcheva S."/>
            <person name="Molinier V."/>
            <person name="Murat C."/>
            <person name="Poggeler S."/>
            <person name="Quandt C.A."/>
            <person name="Sperisen C."/>
            <person name="Tritt A."/>
            <person name="Tisserant E."/>
            <person name="Crous P.W."/>
            <person name="Henrissat B."/>
            <person name="Nehls U."/>
            <person name="Egli S."/>
            <person name="Spatafora J.W."/>
            <person name="Grigoriev I.V."/>
            <person name="Martin F.M."/>
        </authorList>
    </citation>
    <scope>NUCLEOTIDE SEQUENCE [LARGE SCALE GENOMIC DNA]</scope>
    <source>
        <strain evidence="1 2">CBS 459.81</strain>
    </source>
</reference>
<accession>A0A8E2JJ11</accession>
<dbReference type="Proteomes" id="UP000250266">
    <property type="component" value="Unassembled WGS sequence"/>
</dbReference>
<dbReference type="EMBL" id="KV744842">
    <property type="protein sequence ID" value="OCK84228.1"/>
    <property type="molecule type" value="Genomic_DNA"/>
</dbReference>
<gene>
    <name evidence="1" type="ORF">K432DRAFT_440253</name>
</gene>
<evidence type="ECO:0008006" key="3">
    <source>
        <dbReference type="Google" id="ProtNLM"/>
    </source>
</evidence>
<organism evidence="1 2">
    <name type="scientific">Lepidopterella palustris CBS 459.81</name>
    <dbReference type="NCBI Taxonomy" id="1314670"/>
    <lineage>
        <taxon>Eukaryota</taxon>
        <taxon>Fungi</taxon>
        <taxon>Dikarya</taxon>
        <taxon>Ascomycota</taxon>
        <taxon>Pezizomycotina</taxon>
        <taxon>Dothideomycetes</taxon>
        <taxon>Pleosporomycetidae</taxon>
        <taxon>Mytilinidiales</taxon>
        <taxon>Argynnaceae</taxon>
        <taxon>Lepidopterella</taxon>
    </lineage>
</organism>
<name>A0A8E2JJ11_9PEZI</name>
<dbReference type="InterPro" id="IPR032675">
    <property type="entry name" value="LRR_dom_sf"/>
</dbReference>
<keyword evidence="2" id="KW-1185">Reference proteome</keyword>
<sequence>MKRFSKYRDPNRSIQKWFTTIKTQGDGFKPIKRLRISILDLPDELLLRIASFVPTQNGQIGARRLYSLCLVSKAFARTGQEIMLEDCDLTTGHIDTPGSYVILDRFLRSVIDRPDLAHKVRTLHFTVGHHYAWTHNHRCWTDNSGHLIDTVSYMSESVRKCIPTYNHLQHTWLNQLRCRSNDSYAAVIAWLLLQFRGLLNLYVELENRADLPPLITALGSTTPPLILGSLKKLNVNRSHGPVSILGRQNSLLFFSSVRKLEVKVESLYHVACRPRSRHVGMSNLTSLVLRGTTYPGFNASFICCIKALRSFTLYSNANCNMMDLQAGLLTQSTSLEYLKLSVAMSQLIGPNPLGWLHSFGRLNTVHISQVRLLGDTKYRNSTSLLVNILPPSIERLELDVTWVQLDDRYRHPQLATALAECPPKLKHIHFYTFSKKDMDTMVRRTTFPVESYKCMFTREIHA</sequence>
<dbReference type="AlphaFoldDB" id="A0A8E2JJ11"/>
<dbReference type="Gene3D" id="3.80.10.10">
    <property type="entry name" value="Ribonuclease Inhibitor"/>
    <property type="match status" value="1"/>
</dbReference>
<evidence type="ECO:0000313" key="2">
    <source>
        <dbReference type="Proteomes" id="UP000250266"/>
    </source>
</evidence>
<protein>
    <recommendedName>
        <fullName evidence="3">F-box domain-containing protein</fullName>
    </recommendedName>
</protein>
<dbReference type="CDD" id="cd09917">
    <property type="entry name" value="F-box_SF"/>
    <property type="match status" value="1"/>
</dbReference>
<dbReference type="OrthoDB" id="3750626at2759"/>
<proteinExistence type="predicted"/>
<evidence type="ECO:0000313" key="1">
    <source>
        <dbReference type="EMBL" id="OCK84228.1"/>
    </source>
</evidence>